<dbReference type="EMBL" id="BGZK01000187">
    <property type="protein sequence ID" value="GBP26940.1"/>
    <property type="molecule type" value="Genomic_DNA"/>
</dbReference>
<reference evidence="1 2" key="1">
    <citation type="journal article" date="2019" name="Commun. Biol.">
        <title>The bagworm genome reveals a unique fibroin gene that provides high tensile strength.</title>
        <authorList>
            <person name="Kono N."/>
            <person name="Nakamura H."/>
            <person name="Ohtoshi R."/>
            <person name="Tomita M."/>
            <person name="Numata K."/>
            <person name="Arakawa K."/>
        </authorList>
    </citation>
    <scope>NUCLEOTIDE SEQUENCE [LARGE SCALE GENOMIC DNA]</scope>
</reference>
<protein>
    <submittedName>
        <fullName evidence="1">Uncharacterized protein</fullName>
    </submittedName>
</protein>
<evidence type="ECO:0000313" key="1">
    <source>
        <dbReference type="EMBL" id="GBP26940.1"/>
    </source>
</evidence>
<gene>
    <name evidence="1" type="ORF">EVAR_95726_1</name>
</gene>
<dbReference type="Proteomes" id="UP000299102">
    <property type="component" value="Unassembled WGS sequence"/>
</dbReference>
<keyword evidence="2" id="KW-1185">Reference proteome</keyword>
<organism evidence="1 2">
    <name type="scientific">Eumeta variegata</name>
    <name type="common">Bagworm moth</name>
    <name type="synonym">Eumeta japonica</name>
    <dbReference type="NCBI Taxonomy" id="151549"/>
    <lineage>
        <taxon>Eukaryota</taxon>
        <taxon>Metazoa</taxon>
        <taxon>Ecdysozoa</taxon>
        <taxon>Arthropoda</taxon>
        <taxon>Hexapoda</taxon>
        <taxon>Insecta</taxon>
        <taxon>Pterygota</taxon>
        <taxon>Neoptera</taxon>
        <taxon>Endopterygota</taxon>
        <taxon>Lepidoptera</taxon>
        <taxon>Glossata</taxon>
        <taxon>Ditrysia</taxon>
        <taxon>Tineoidea</taxon>
        <taxon>Psychidae</taxon>
        <taxon>Oiketicinae</taxon>
        <taxon>Eumeta</taxon>
    </lineage>
</organism>
<evidence type="ECO:0000313" key="2">
    <source>
        <dbReference type="Proteomes" id="UP000299102"/>
    </source>
</evidence>
<accession>A0A4C1UL98</accession>
<name>A0A4C1UL98_EUMVA</name>
<comment type="caution">
    <text evidence="1">The sequence shown here is derived from an EMBL/GenBank/DDBJ whole genome shotgun (WGS) entry which is preliminary data.</text>
</comment>
<sequence length="74" mass="8485">MNESNGKGNWSKVAEECRNRYNETNHSVTGFSPKYLLSVTALDANDTLRGRVRYSYFDAVKMLASRQFWVTVFG</sequence>
<dbReference type="OrthoDB" id="425619at2759"/>
<proteinExistence type="predicted"/>
<dbReference type="AlphaFoldDB" id="A0A4C1UL98"/>